<comment type="caution">
    <text evidence="2">The sequence shown here is derived from an EMBL/GenBank/DDBJ whole genome shotgun (WGS) entry which is preliminary data.</text>
</comment>
<dbReference type="Proteomes" id="UP000020766">
    <property type="component" value="Unassembled WGS sequence"/>
</dbReference>
<evidence type="ECO:0000313" key="3">
    <source>
        <dbReference type="Proteomes" id="UP000020766"/>
    </source>
</evidence>
<keyword evidence="1" id="KW-0472">Membrane</keyword>
<dbReference type="PATRIC" id="fig|1457173.3.peg.2470"/>
<evidence type="ECO:0000256" key="1">
    <source>
        <dbReference type="SAM" id="Phobius"/>
    </source>
</evidence>
<proteinExistence type="predicted"/>
<reference evidence="2 3" key="1">
    <citation type="submission" date="2014-01" db="EMBL/GenBank/DDBJ databases">
        <title>Interspecies Systems Biology Uncovers Metabolites Affecting C. elegans Gene Expression and Life History Traits.</title>
        <authorList>
            <person name="Watson E."/>
            <person name="Macneil L.T."/>
            <person name="Ritter A.D."/>
            <person name="Yilmaz L.S."/>
            <person name="Rosebrock A.P."/>
            <person name="Caudy A.A."/>
            <person name="Walhout A.J."/>
        </authorList>
    </citation>
    <scope>NUCLEOTIDE SEQUENCE [LARGE SCALE GENOMIC DNA]</scope>
    <source>
        <strain evidence="2 3">DA1877</strain>
    </source>
</reference>
<name>A0A014P0E7_9BURK</name>
<evidence type="ECO:0000313" key="2">
    <source>
        <dbReference type="EMBL" id="EXU79630.1"/>
    </source>
</evidence>
<feature type="transmembrane region" description="Helical" evidence="1">
    <location>
        <begin position="7"/>
        <end position="28"/>
    </location>
</feature>
<keyword evidence="1" id="KW-0812">Transmembrane</keyword>
<organism evidence="2 3">
    <name type="scientific">Comamonas aquatica DA1877</name>
    <dbReference type="NCBI Taxonomy" id="1457173"/>
    <lineage>
        <taxon>Bacteria</taxon>
        <taxon>Pseudomonadati</taxon>
        <taxon>Pseudomonadota</taxon>
        <taxon>Betaproteobacteria</taxon>
        <taxon>Burkholderiales</taxon>
        <taxon>Comamonadaceae</taxon>
        <taxon>Comamonas</taxon>
    </lineage>
</organism>
<accession>A0A014P0E7</accession>
<keyword evidence="1" id="KW-1133">Transmembrane helix</keyword>
<dbReference type="AlphaFoldDB" id="A0A014P0E7"/>
<protein>
    <submittedName>
        <fullName evidence="2">Uncharacterized protein</fullName>
    </submittedName>
</protein>
<gene>
    <name evidence="2" type="ORF">AX13_04015</name>
</gene>
<keyword evidence="3" id="KW-1185">Reference proteome</keyword>
<sequence>MHALQDLLFVSLTVVCFVALLGFVRALVRI</sequence>
<dbReference type="EMBL" id="JBOK01000014">
    <property type="protein sequence ID" value="EXU79630.1"/>
    <property type="molecule type" value="Genomic_DNA"/>
</dbReference>